<dbReference type="SUPFAM" id="SSF47226">
    <property type="entry name" value="Histidine-containing phosphotransfer domain, HPT domain"/>
    <property type="match status" value="1"/>
</dbReference>
<feature type="domain" description="HPt" evidence="17">
    <location>
        <begin position="879"/>
        <end position="979"/>
    </location>
</feature>
<dbReference type="Gene3D" id="1.20.120.160">
    <property type="entry name" value="HPT domain"/>
    <property type="match status" value="1"/>
</dbReference>
<evidence type="ECO:0000256" key="13">
    <source>
        <dbReference type="SAM" id="Phobius"/>
    </source>
</evidence>
<dbReference type="InterPro" id="IPR003660">
    <property type="entry name" value="HAMP_dom"/>
</dbReference>
<dbReference type="SMART" id="SM00387">
    <property type="entry name" value="HATPase_c"/>
    <property type="match status" value="1"/>
</dbReference>
<dbReference type="SMART" id="SM00304">
    <property type="entry name" value="HAMP"/>
    <property type="match status" value="1"/>
</dbReference>
<dbReference type="Gene3D" id="3.40.50.2300">
    <property type="match status" value="2"/>
</dbReference>
<keyword evidence="7" id="KW-0418">Kinase</keyword>
<dbReference type="Pfam" id="PF01627">
    <property type="entry name" value="Hpt"/>
    <property type="match status" value="1"/>
</dbReference>
<dbReference type="InterPro" id="IPR003661">
    <property type="entry name" value="HisK_dim/P_dom"/>
</dbReference>
<organism evidence="18 19">
    <name type="scientific">Planomonospora corallina</name>
    <dbReference type="NCBI Taxonomy" id="1806052"/>
    <lineage>
        <taxon>Bacteria</taxon>
        <taxon>Bacillati</taxon>
        <taxon>Actinomycetota</taxon>
        <taxon>Actinomycetes</taxon>
        <taxon>Streptosporangiales</taxon>
        <taxon>Streptosporangiaceae</taxon>
        <taxon>Planomonospora</taxon>
    </lineage>
</organism>
<dbReference type="SMART" id="SM00388">
    <property type="entry name" value="HisKA"/>
    <property type="match status" value="1"/>
</dbReference>
<dbReference type="Pfam" id="PF00512">
    <property type="entry name" value="HisKA"/>
    <property type="match status" value="1"/>
</dbReference>
<feature type="compositionally biased region" description="Basic and acidic residues" evidence="12">
    <location>
        <begin position="641"/>
        <end position="653"/>
    </location>
</feature>
<evidence type="ECO:0000256" key="8">
    <source>
        <dbReference type="ARBA" id="ARBA00022989"/>
    </source>
</evidence>
<dbReference type="RefSeq" id="WP_377291461.1">
    <property type="nucleotide sequence ID" value="NZ_JBHSBM010000027.1"/>
</dbReference>
<comment type="catalytic activity">
    <reaction evidence="1">
        <text>ATP + protein L-histidine = ADP + protein N-phospho-L-histidine.</text>
        <dbReference type="EC" id="2.7.13.3"/>
    </reaction>
</comment>
<dbReference type="InterPro" id="IPR011006">
    <property type="entry name" value="CheY-like_superfamily"/>
</dbReference>
<feature type="domain" description="Response regulatory" evidence="15">
    <location>
        <begin position="513"/>
        <end position="628"/>
    </location>
</feature>
<evidence type="ECO:0000256" key="9">
    <source>
        <dbReference type="ARBA" id="ARBA00023012"/>
    </source>
</evidence>
<dbReference type="SUPFAM" id="SSF52172">
    <property type="entry name" value="CheY-like"/>
    <property type="match status" value="2"/>
</dbReference>
<feature type="domain" description="HAMP" evidence="16">
    <location>
        <begin position="202"/>
        <end position="254"/>
    </location>
</feature>
<dbReference type="Proteomes" id="UP001595850">
    <property type="component" value="Unassembled WGS sequence"/>
</dbReference>
<feature type="region of interest" description="Disordered" evidence="12">
    <location>
        <begin position="778"/>
        <end position="861"/>
    </location>
</feature>
<evidence type="ECO:0000256" key="12">
    <source>
        <dbReference type="SAM" id="MobiDB-lite"/>
    </source>
</evidence>
<gene>
    <name evidence="18" type="ORF">ACFOWE_23905</name>
</gene>
<dbReference type="CDD" id="cd19410">
    <property type="entry name" value="HK9-like_sensor"/>
    <property type="match status" value="1"/>
</dbReference>
<dbReference type="PRINTS" id="PR00344">
    <property type="entry name" value="BCTRLSENSOR"/>
</dbReference>
<evidence type="ECO:0000256" key="2">
    <source>
        <dbReference type="ARBA" id="ARBA00004236"/>
    </source>
</evidence>
<sequence>MGRLLAVGYTIAFLALAVIGISSYMRIGALQDDVRAVQHTQQTLDRIGYLRSLVKDAERGQRGYVITGQDRYLVPYREAVTDIDDVYATLRRMTGDDPAQQATMDRLRQALDAKLDVTAEGIRLRREEGFAAARDLVLTARGQQSMLQVQTLLSQMREEELRLLAQRERAGARSATETRNLILWGSLLAALLVAAAAWWTTRKLTTSVDEVTAAARRVAAGDVSRPAQVREPLEMAQMAEAVNGSVRVIAQARDEALAAAAAKASFLATMSHEIRTPMNAVIGMTDLLLETGLDDDQRELTETVRNSGEALLAVINDILDYSKIEAGQLDLDDEPFDVRECLESTLGLMALAAEGKGVELVGNIAPDCPRILRGDVTRVRQVVVNLLSNAVKFTDRGEIVLTAEGERLTGREDGPVRLKVAVRDTGIGIPPDRMDRLFRSFSQVDSSTTRVYGGTGLGLAISKRLARAMGGDLEVESEVGVGSTFTLTAVLTGCPQYTEPEPPSVGVDLAGRSALVVDDNATNRHVLRLQLTGWGMECTDVGSPGEAVELITAGRAYDVALLDMHMPEMNGEQLAAALRDLEEGRNLPMVLLTSVQWRARSGPQQLFDAVLTKPARSTVLREKLAGAIARRQAAEPGAETAGERREETAPGAADRRGALDVLLAEDNPVNQKVAQLMLRRLGHRVVTVGNGAEAVEAVRRASYDVILMDVHMPEMDGLEATRRIRAEQSDARPYIVALTASVLGEDQEACRTAGMDDYLAKPVRAHELGELLERVRPARPAPAPAPGDGTAGQPQGPRVAEPPAVPVSEGEEPVAVVPVPEGAEEAVPEGSEEAGGAGTAEPAEGPAEEPSQEPAAPGRESAIRSRFEELAGPDAGEDDWEMVDYLATSFVSKAPGAVEELQEAVGRGDAKDVEKQAHSLKGSAVNMGADTLAELCARLEAQGRAGRLSDTEGTLHAIREELDLVRRTIEGLHSEIEERAQAAADR</sequence>
<feature type="domain" description="Response regulatory" evidence="15">
    <location>
        <begin position="660"/>
        <end position="776"/>
    </location>
</feature>
<dbReference type="CDD" id="cd00088">
    <property type="entry name" value="HPT"/>
    <property type="match status" value="1"/>
</dbReference>
<dbReference type="SMART" id="SM00073">
    <property type="entry name" value="HPT"/>
    <property type="match status" value="1"/>
</dbReference>
<reference evidence="19" key="1">
    <citation type="journal article" date="2019" name="Int. J. Syst. Evol. Microbiol.">
        <title>The Global Catalogue of Microorganisms (GCM) 10K type strain sequencing project: providing services to taxonomists for standard genome sequencing and annotation.</title>
        <authorList>
            <consortium name="The Broad Institute Genomics Platform"/>
            <consortium name="The Broad Institute Genome Sequencing Center for Infectious Disease"/>
            <person name="Wu L."/>
            <person name="Ma J."/>
        </authorList>
    </citation>
    <scope>NUCLEOTIDE SEQUENCE [LARGE SCALE GENOMIC DNA]</scope>
    <source>
        <strain evidence="19">TBRC 4489</strain>
    </source>
</reference>
<dbReference type="CDD" id="cd00082">
    <property type="entry name" value="HisKA"/>
    <property type="match status" value="1"/>
</dbReference>
<feature type="modified residue" description="4-aspartylphosphate" evidence="11">
    <location>
        <position position="709"/>
    </location>
</feature>
<keyword evidence="13" id="KW-0472">Membrane</keyword>
<dbReference type="InterPro" id="IPR003594">
    <property type="entry name" value="HATPase_dom"/>
</dbReference>
<keyword evidence="8 13" id="KW-1133">Transmembrane helix</keyword>
<feature type="domain" description="Histidine kinase" evidence="14">
    <location>
        <begin position="269"/>
        <end position="493"/>
    </location>
</feature>
<dbReference type="CDD" id="cd00156">
    <property type="entry name" value="REC"/>
    <property type="match status" value="1"/>
</dbReference>
<evidence type="ECO:0000313" key="18">
    <source>
        <dbReference type="EMBL" id="MFC4061356.1"/>
    </source>
</evidence>
<dbReference type="PROSITE" id="PS50110">
    <property type="entry name" value="RESPONSE_REGULATORY"/>
    <property type="match status" value="2"/>
</dbReference>
<feature type="transmembrane region" description="Helical" evidence="13">
    <location>
        <begin position="181"/>
        <end position="199"/>
    </location>
</feature>
<keyword evidence="9" id="KW-0902">Two-component regulatory system</keyword>
<name>A0ABV8IB13_9ACTN</name>
<evidence type="ECO:0000256" key="3">
    <source>
        <dbReference type="ARBA" id="ARBA00012438"/>
    </source>
</evidence>
<keyword evidence="5" id="KW-0808">Transferase</keyword>
<evidence type="ECO:0000256" key="5">
    <source>
        <dbReference type="ARBA" id="ARBA00022679"/>
    </source>
</evidence>
<evidence type="ECO:0000259" key="15">
    <source>
        <dbReference type="PROSITE" id="PS50110"/>
    </source>
</evidence>
<keyword evidence="4 11" id="KW-0597">Phosphoprotein</keyword>
<evidence type="ECO:0000256" key="10">
    <source>
        <dbReference type="PROSITE-ProRule" id="PRU00110"/>
    </source>
</evidence>
<evidence type="ECO:0000259" key="16">
    <source>
        <dbReference type="PROSITE" id="PS50885"/>
    </source>
</evidence>
<protein>
    <recommendedName>
        <fullName evidence="3">histidine kinase</fullName>
        <ecNumber evidence="3">2.7.13.3</ecNumber>
    </recommendedName>
</protein>
<feature type="compositionally biased region" description="Acidic residues" evidence="12">
    <location>
        <begin position="822"/>
        <end position="832"/>
    </location>
</feature>
<feature type="transmembrane region" description="Helical" evidence="13">
    <location>
        <begin position="6"/>
        <end position="25"/>
    </location>
</feature>
<evidence type="ECO:0000256" key="4">
    <source>
        <dbReference type="ARBA" id="ARBA00022553"/>
    </source>
</evidence>
<dbReference type="EMBL" id="JBHSBM010000027">
    <property type="protein sequence ID" value="MFC4061356.1"/>
    <property type="molecule type" value="Genomic_DNA"/>
</dbReference>
<comment type="caution">
    <text evidence="18">The sequence shown here is derived from an EMBL/GenBank/DDBJ whole genome shotgun (WGS) entry which is preliminary data.</text>
</comment>
<dbReference type="Pfam" id="PF02518">
    <property type="entry name" value="HATPase_c"/>
    <property type="match status" value="1"/>
</dbReference>
<evidence type="ECO:0000256" key="1">
    <source>
        <dbReference type="ARBA" id="ARBA00000085"/>
    </source>
</evidence>
<dbReference type="PROSITE" id="PS50109">
    <property type="entry name" value="HIS_KIN"/>
    <property type="match status" value="1"/>
</dbReference>
<dbReference type="InterPro" id="IPR036097">
    <property type="entry name" value="HisK_dim/P_sf"/>
</dbReference>
<evidence type="ECO:0000256" key="7">
    <source>
        <dbReference type="ARBA" id="ARBA00022777"/>
    </source>
</evidence>
<comment type="subcellular location">
    <subcellularLocation>
        <location evidence="2">Cell membrane</location>
    </subcellularLocation>
</comment>
<evidence type="ECO:0000259" key="14">
    <source>
        <dbReference type="PROSITE" id="PS50109"/>
    </source>
</evidence>
<feature type="modified residue" description="4-aspartylphosphate" evidence="11">
    <location>
        <position position="563"/>
    </location>
</feature>
<dbReference type="Pfam" id="PF00672">
    <property type="entry name" value="HAMP"/>
    <property type="match status" value="1"/>
</dbReference>
<dbReference type="Gene3D" id="1.10.287.130">
    <property type="match status" value="1"/>
</dbReference>
<feature type="compositionally biased region" description="Low complexity" evidence="12">
    <location>
        <begin position="786"/>
        <end position="821"/>
    </location>
</feature>
<keyword evidence="6 13" id="KW-0812">Transmembrane</keyword>
<dbReference type="InterPro" id="IPR001789">
    <property type="entry name" value="Sig_transdc_resp-reg_receiver"/>
</dbReference>
<dbReference type="Pfam" id="PF05227">
    <property type="entry name" value="CHASE3"/>
    <property type="match status" value="1"/>
</dbReference>
<dbReference type="InterPro" id="IPR005467">
    <property type="entry name" value="His_kinase_dom"/>
</dbReference>
<dbReference type="SUPFAM" id="SSF47384">
    <property type="entry name" value="Homodimeric domain of signal transducing histidine kinase"/>
    <property type="match status" value="1"/>
</dbReference>
<dbReference type="PANTHER" id="PTHR45339">
    <property type="entry name" value="HYBRID SIGNAL TRANSDUCTION HISTIDINE KINASE J"/>
    <property type="match status" value="1"/>
</dbReference>
<accession>A0ABV8IB13</accession>
<evidence type="ECO:0000259" key="17">
    <source>
        <dbReference type="PROSITE" id="PS50894"/>
    </source>
</evidence>
<dbReference type="SMART" id="SM00448">
    <property type="entry name" value="REC"/>
    <property type="match status" value="2"/>
</dbReference>
<feature type="region of interest" description="Disordered" evidence="12">
    <location>
        <begin position="630"/>
        <end position="653"/>
    </location>
</feature>
<dbReference type="InterPro" id="IPR036890">
    <property type="entry name" value="HATPase_C_sf"/>
</dbReference>
<dbReference type="InterPro" id="IPR004358">
    <property type="entry name" value="Sig_transdc_His_kin-like_C"/>
</dbReference>
<keyword evidence="19" id="KW-1185">Reference proteome</keyword>
<dbReference type="PROSITE" id="PS50885">
    <property type="entry name" value="HAMP"/>
    <property type="match status" value="1"/>
</dbReference>
<feature type="modified residue" description="Phosphohistidine" evidence="10">
    <location>
        <position position="918"/>
    </location>
</feature>
<dbReference type="SUPFAM" id="SSF55874">
    <property type="entry name" value="ATPase domain of HSP90 chaperone/DNA topoisomerase II/histidine kinase"/>
    <property type="match status" value="1"/>
</dbReference>
<evidence type="ECO:0000313" key="19">
    <source>
        <dbReference type="Proteomes" id="UP001595850"/>
    </source>
</evidence>
<dbReference type="InterPro" id="IPR007891">
    <property type="entry name" value="CHASE3"/>
</dbReference>
<dbReference type="InterPro" id="IPR036641">
    <property type="entry name" value="HPT_dom_sf"/>
</dbReference>
<dbReference type="EC" id="2.7.13.3" evidence="3"/>
<evidence type="ECO:0000256" key="11">
    <source>
        <dbReference type="PROSITE-ProRule" id="PRU00169"/>
    </source>
</evidence>
<dbReference type="Gene3D" id="3.30.565.10">
    <property type="entry name" value="Histidine kinase-like ATPase, C-terminal domain"/>
    <property type="match status" value="1"/>
</dbReference>
<dbReference type="Gene3D" id="6.10.340.10">
    <property type="match status" value="1"/>
</dbReference>
<dbReference type="Pfam" id="PF00072">
    <property type="entry name" value="Response_reg"/>
    <property type="match status" value="2"/>
</dbReference>
<proteinExistence type="predicted"/>
<dbReference type="PROSITE" id="PS50894">
    <property type="entry name" value="HPT"/>
    <property type="match status" value="1"/>
</dbReference>
<dbReference type="PANTHER" id="PTHR45339:SF5">
    <property type="entry name" value="HISTIDINE KINASE"/>
    <property type="match status" value="1"/>
</dbReference>
<dbReference type="InterPro" id="IPR008207">
    <property type="entry name" value="Sig_transdc_His_kin_Hpt_dom"/>
</dbReference>
<dbReference type="CDD" id="cd16922">
    <property type="entry name" value="HATPase_EvgS-ArcB-TorS-like"/>
    <property type="match status" value="1"/>
</dbReference>
<evidence type="ECO:0000256" key="6">
    <source>
        <dbReference type="ARBA" id="ARBA00022692"/>
    </source>
</evidence>
<dbReference type="CDD" id="cd17546">
    <property type="entry name" value="REC_hyHK_CKI1_RcsC-like"/>
    <property type="match status" value="1"/>
</dbReference>